<accession>A0A1V2ABF4</accession>
<proteinExistence type="predicted"/>
<sequence>MRKLEVQLLTLKEQKKPGISLRKIAEDINESRETVRKLANNEIERLPRSLIVKLCDYFDCEVSDLFKLTENE</sequence>
<keyword evidence="3" id="KW-1185">Reference proteome</keyword>
<dbReference type="SUPFAM" id="SSF47413">
    <property type="entry name" value="lambda repressor-like DNA-binding domains"/>
    <property type="match status" value="1"/>
</dbReference>
<dbReference type="InterPro" id="IPR001387">
    <property type="entry name" value="Cro/C1-type_HTH"/>
</dbReference>
<dbReference type="RefSeq" id="WP_076763678.1">
    <property type="nucleotide sequence ID" value="NZ_MSFI01000003.1"/>
</dbReference>
<comment type="caution">
    <text evidence="2">The sequence shown here is derived from an EMBL/GenBank/DDBJ whole genome shotgun (WGS) entry which is preliminary data.</text>
</comment>
<dbReference type="GO" id="GO:0003677">
    <property type="term" value="F:DNA binding"/>
    <property type="evidence" value="ECO:0007669"/>
    <property type="project" value="InterPro"/>
</dbReference>
<organism evidence="2 3">
    <name type="scientific">Domibacillus epiphyticus</name>
    <dbReference type="NCBI Taxonomy" id="1714355"/>
    <lineage>
        <taxon>Bacteria</taxon>
        <taxon>Bacillati</taxon>
        <taxon>Bacillota</taxon>
        <taxon>Bacilli</taxon>
        <taxon>Bacillales</taxon>
        <taxon>Bacillaceae</taxon>
        <taxon>Domibacillus</taxon>
    </lineage>
</organism>
<evidence type="ECO:0000313" key="3">
    <source>
        <dbReference type="Proteomes" id="UP000188613"/>
    </source>
</evidence>
<evidence type="ECO:0000313" key="2">
    <source>
        <dbReference type="EMBL" id="OMP68328.1"/>
    </source>
</evidence>
<gene>
    <name evidence="2" type="ORF">BTO28_02330</name>
</gene>
<name>A0A1V2ABF4_9BACI</name>
<dbReference type="OrthoDB" id="2456072at2"/>
<dbReference type="EMBL" id="MSFI01000003">
    <property type="protein sequence ID" value="OMP68328.1"/>
    <property type="molecule type" value="Genomic_DNA"/>
</dbReference>
<feature type="domain" description="HTH cro/C1-type" evidence="1">
    <location>
        <begin position="15"/>
        <end position="65"/>
    </location>
</feature>
<dbReference type="AlphaFoldDB" id="A0A1V2ABF4"/>
<evidence type="ECO:0000259" key="1">
    <source>
        <dbReference type="PROSITE" id="PS50943"/>
    </source>
</evidence>
<dbReference type="SMART" id="SM00530">
    <property type="entry name" value="HTH_XRE"/>
    <property type="match status" value="1"/>
</dbReference>
<reference evidence="2 3" key="1">
    <citation type="submission" date="2016-12" db="EMBL/GenBank/DDBJ databases">
        <title>Domibacillus sp. SAB 38T whole genome sequencing.</title>
        <authorList>
            <person name="Verma A."/>
            <person name="Ojha A.K."/>
            <person name="Krishnamurthi S."/>
        </authorList>
    </citation>
    <scope>NUCLEOTIDE SEQUENCE [LARGE SCALE GENOMIC DNA]</scope>
    <source>
        <strain evidence="2 3">SAB 38</strain>
    </source>
</reference>
<dbReference type="Gene3D" id="1.10.260.40">
    <property type="entry name" value="lambda repressor-like DNA-binding domains"/>
    <property type="match status" value="1"/>
</dbReference>
<dbReference type="InterPro" id="IPR010982">
    <property type="entry name" value="Lambda_DNA-bd_dom_sf"/>
</dbReference>
<dbReference type="STRING" id="1714355.BTO28_02330"/>
<dbReference type="PROSITE" id="PS50943">
    <property type="entry name" value="HTH_CROC1"/>
    <property type="match status" value="1"/>
</dbReference>
<dbReference type="Proteomes" id="UP000188613">
    <property type="component" value="Unassembled WGS sequence"/>
</dbReference>
<protein>
    <recommendedName>
        <fullName evidence="1">HTH cro/C1-type domain-containing protein</fullName>
    </recommendedName>
</protein>
<dbReference type="Pfam" id="PF13443">
    <property type="entry name" value="HTH_26"/>
    <property type="match status" value="1"/>
</dbReference>